<organism evidence="3 4">
    <name type="scientific">Gymnopus androsaceus JB14</name>
    <dbReference type="NCBI Taxonomy" id="1447944"/>
    <lineage>
        <taxon>Eukaryota</taxon>
        <taxon>Fungi</taxon>
        <taxon>Dikarya</taxon>
        <taxon>Basidiomycota</taxon>
        <taxon>Agaricomycotina</taxon>
        <taxon>Agaricomycetes</taxon>
        <taxon>Agaricomycetidae</taxon>
        <taxon>Agaricales</taxon>
        <taxon>Marasmiineae</taxon>
        <taxon>Omphalotaceae</taxon>
        <taxon>Gymnopus</taxon>
    </lineage>
</organism>
<reference evidence="3" key="1">
    <citation type="journal article" date="2019" name="Environ. Microbiol.">
        <title>Fungal ecological strategies reflected in gene transcription - a case study of two litter decomposers.</title>
        <authorList>
            <person name="Barbi F."/>
            <person name="Kohler A."/>
            <person name="Barry K."/>
            <person name="Baskaran P."/>
            <person name="Daum C."/>
            <person name="Fauchery L."/>
            <person name="Ihrmark K."/>
            <person name="Kuo A."/>
            <person name="LaButti K."/>
            <person name="Lipzen A."/>
            <person name="Morin E."/>
            <person name="Grigoriev I.V."/>
            <person name="Henrissat B."/>
            <person name="Lindahl B."/>
            <person name="Martin F."/>
        </authorList>
    </citation>
    <scope>NUCLEOTIDE SEQUENCE</scope>
    <source>
        <strain evidence="3">JB14</strain>
    </source>
</reference>
<dbReference type="CDD" id="cd12193">
    <property type="entry name" value="bZIP_GCN4"/>
    <property type="match status" value="1"/>
</dbReference>
<evidence type="ECO:0000256" key="2">
    <source>
        <dbReference type="SAM" id="MobiDB-lite"/>
    </source>
</evidence>
<feature type="coiled-coil region" evidence="1">
    <location>
        <begin position="401"/>
        <end position="435"/>
    </location>
</feature>
<name>A0A6A4I8X5_9AGAR</name>
<dbReference type="OrthoDB" id="2257100at2759"/>
<feature type="compositionally biased region" description="Polar residues" evidence="2">
    <location>
        <begin position="314"/>
        <end position="325"/>
    </location>
</feature>
<feature type="compositionally biased region" description="Basic residues" evidence="2">
    <location>
        <begin position="340"/>
        <end position="354"/>
    </location>
</feature>
<dbReference type="InterPro" id="IPR046347">
    <property type="entry name" value="bZIP_sf"/>
</dbReference>
<evidence type="ECO:0000313" key="3">
    <source>
        <dbReference type="EMBL" id="KAE9405155.1"/>
    </source>
</evidence>
<keyword evidence="4" id="KW-1185">Reference proteome</keyword>
<dbReference type="SUPFAM" id="SSF57959">
    <property type="entry name" value="Leucine zipper domain"/>
    <property type="match status" value="1"/>
</dbReference>
<evidence type="ECO:0000256" key="1">
    <source>
        <dbReference type="SAM" id="Coils"/>
    </source>
</evidence>
<protein>
    <recommendedName>
        <fullName evidence="5">BZIP domain-containing protein</fullName>
    </recommendedName>
</protein>
<dbReference type="GO" id="GO:0003700">
    <property type="term" value="F:DNA-binding transcription factor activity"/>
    <property type="evidence" value="ECO:0007669"/>
    <property type="project" value="InterPro"/>
</dbReference>
<evidence type="ECO:0008006" key="5">
    <source>
        <dbReference type="Google" id="ProtNLM"/>
    </source>
</evidence>
<proteinExistence type="predicted"/>
<evidence type="ECO:0000313" key="4">
    <source>
        <dbReference type="Proteomes" id="UP000799118"/>
    </source>
</evidence>
<sequence>METFSICSVIIIRRICALDIHSTPPPFTVRSQTSISRKSNSVAISASLKLSNHTATSQNVPTTLSTPAVYLNPSTTTRNGPASPDVSSPVYSLAAHYGIPQSLPRPPRTTPHLVSQEKLTDFESLSRNYISMLANKPSDNTPTMSTENDQIEITVMPPPAVPHVEEDHGADGNAGCRRYPLRYPFFSVVPHQNFTMAQTFNEYLCSPFSTPYDDFSTSPMDDSPFIPDLSTPIMDSYDDEFGWMSAAEPAKEPAPVTPAAELLSSSKLLIMSPATPALETVHSLYPSPRLPTFQAPAPAPVTKPASAPAPARKVSSSGATGTRRNITPDALVPLDAPTQNRRHVTPSASKKRSRSAAFGDAEDCEQEEDLPPMQAPGPDATDLEKLEWKRRLSTIAARKSRRRKLEHKMMLESKVDELEKDREKWRTRCRVLQEVLRSHSVDFRFEDDDEH</sequence>
<dbReference type="Proteomes" id="UP000799118">
    <property type="component" value="Unassembled WGS sequence"/>
</dbReference>
<dbReference type="Gene3D" id="3.30.160.60">
    <property type="entry name" value="Classic Zinc Finger"/>
    <property type="match status" value="1"/>
</dbReference>
<keyword evidence="1" id="KW-0175">Coiled coil</keyword>
<gene>
    <name evidence="3" type="ORF">BT96DRAFT_1015815</name>
</gene>
<dbReference type="EMBL" id="ML769411">
    <property type="protein sequence ID" value="KAE9405155.1"/>
    <property type="molecule type" value="Genomic_DNA"/>
</dbReference>
<dbReference type="AlphaFoldDB" id="A0A6A4I8X5"/>
<feature type="region of interest" description="Disordered" evidence="2">
    <location>
        <begin position="295"/>
        <end position="380"/>
    </location>
</feature>
<feature type="compositionally biased region" description="Acidic residues" evidence="2">
    <location>
        <begin position="360"/>
        <end position="370"/>
    </location>
</feature>
<accession>A0A6A4I8X5</accession>